<comment type="caution">
    <text evidence="1">The sequence shown here is derived from an EMBL/GenBank/DDBJ whole genome shotgun (WGS) entry which is preliminary data.</text>
</comment>
<proteinExistence type="predicted"/>
<dbReference type="AlphaFoldDB" id="A0A090YS62"/>
<dbReference type="HOGENOM" id="CLU_2288738_0_0_9"/>
<evidence type="ECO:0000313" key="2">
    <source>
        <dbReference type="Proteomes" id="UP000029278"/>
    </source>
</evidence>
<evidence type="ECO:0000313" key="1">
    <source>
        <dbReference type="EMBL" id="KFM94955.1"/>
    </source>
</evidence>
<sequence>MGRVAALSWFAVFVHTRVGRDISFKAVLFFPFSAVLTFATGVDHTSYPNPVTDLVFRDIRSYSRDNSRNLVSGYERIVYRSPFPVSRMDVGMADSCIFNLN</sequence>
<dbReference type="AntiFam" id="ANF00156">
    <property type="entry name" value="Shadow ORF (opposite yahK)"/>
</dbReference>
<dbReference type="Proteomes" id="UP000029278">
    <property type="component" value="Unassembled WGS sequence"/>
</dbReference>
<organism evidence="1 2">
    <name type="scientific">Paenibacillus macerans</name>
    <name type="common">Bacillus macerans</name>
    <dbReference type="NCBI Taxonomy" id="44252"/>
    <lineage>
        <taxon>Bacteria</taxon>
        <taxon>Bacillati</taxon>
        <taxon>Bacillota</taxon>
        <taxon>Bacilli</taxon>
        <taxon>Bacillales</taxon>
        <taxon>Paenibacillaceae</taxon>
        <taxon>Paenibacillus</taxon>
    </lineage>
</organism>
<dbReference type="EMBL" id="JMQA01000044">
    <property type="protein sequence ID" value="KFM94955.1"/>
    <property type="molecule type" value="Genomic_DNA"/>
</dbReference>
<gene>
    <name evidence="1" type="ORF">DJ90_5865</name>
</gene>
<keyword evidence="2" id="KW-1185">Reference proteome</keyword>
<name>A0A090YS62_PAEMA</name>
<protein>
    <submittedName>
        <fullName evidence="1">Uncharacterized protein</fullName>
    </submittedName>
</protein>
<accession>A0A090YS62</accession>
<reference evidence="1 2" key="1">
    <citation type="submission" date="2014-04" db="EMBL/GenBank/DDBJ databases">
        <authorList>
            <person name="Bishop-Lilly K.A."/>
            <person name="Broomall S.M."/>
            <person name="Chain P.S."/>
            <person name="Chertkov O."/>
            <person name="Coyne S.R."/>
            <person name="Daligault H.E."/>
            <person name="Davenport K.W."/>
            <person name="Erkkila T."/>
            <person name="Frey K.G."/>
            <person name="Gibbons H.S."/>
            <person name="Gu W."/>
            <person name="Jaissle J."/>
            <person name="Johnson S.L."/>
            <person name="Koroleva G.I."/>
            <person name="Ladner J.T."/>
            <person name="Lo C.-C."/>
            <person name="Minogue T.D."/>
            <person name="Munk C."/>
            <person name="Palacios G.F."/>
            <person name="Redden C.L."/>
            <person name="Rosenzweig C.N."/>
            <person name="Scholz M.B."/>
            <person name="Teshima H."/>
            <person name="Xu Y."/>
        </authorList>
    </citation>
    <scope>NUCLEOTIDE SEQUENCE [LARGE SCALE GENOMIC DNA]</scope>
    <source>
        <strain evidence="1 2">8244</strain>
    </source>
</reference>
<dbReference type="STRING" id="44252.DJ90_5865"/>